<proteinExistence type="predicted"/>
<evidence type="ECO:0000313" key="4">
    <source>
        <dbReference type="EMBL" id="KRZ38543.1"/>
    </source>
</evidence>
<dbReference type="AlphaFoldDB" id="A0A0V1ENP8"/>
<evidence type="ECO:0000313" key="2">
    <source>
        <dbReference type="EMBL" id="KRY75366.1"/>
    </source>
</evidence>
<evidence type="ECO:0000256" key="1">
    <source>
        <dbReference type="SAM" id="MobiDB-lite"/>
    </source>
</evidence>
<evidence type="ECO:0000313" key="5">
    <source>
        <dbReference type="Proteomes" id="UP000054632"/>
    </source>
</evidence>
<dbReference type="EMBL" id="JYDS01000147">
    <property type="protein sequence ID" value="KRZ23362.1"/>
    <property type="molecule type" value="Genomic_DNA"/>
</dbReference>
<organism evidence="2 5">
    <name type="scientific">Trichinella pseudospiralis</name>
    <name type="common">Parasitic roundworm</name>
    <dbReference type="NCBI Taxonomy" id="6337"/>
    <lineage>
        <taxon>Eukaryota</taxon>
        <taxon>Metazoa</taxon>
        <taxon>Ecdysozoa</taxon>
        <taxon>Nematoda</taxon>
        <taxon>Enoplea</taxon>
        <taxon>Dorylaimia</taxon>
        <taxon>Trichinellida</taxon>
        <taxon>Trichinellidae</taxon>
        <taxon>Trichinella</taxon>
    </lineage>
</organism>
<protein>
    <submittedName>
        <fullName evidence="2">Uncharacterized protein</fullName>
    </submittedName>
</protein>
<dbReference type="EMBL" id="JYDV01000045">
    <property type="protein sequence ID" value="KRZ38543.1"/>
    <property type="molecule type" value="Genomic_DNA"/>
</dbReference>
<accession>A0A0V1ENP8</accession>
<dbReference type="Proteomes" id="UP000054632">
    <property type="component" value="Unassembled WGS sequence"/>
</dbReference>
<sequence>MQLISPPSDRSDRNFSFNSSFKTTTSTTTTTTFYHSFLYDEINERVQVRFIARSLPASSQIIRALDIDYQSKAKVVSKTAQTMLSDSPLPCESAYSK</sequence>
<keyword evidence="6" id="KW-1185">Reference proteome</keyword>
<dbReference type="Proteomes" id="UP000054826">
    <property type="component" value="Unassembled WGS sequence"/>
</dbReference>
<evidence type="ECO:0000313" key="3">
    <source>
        <dbReference type="EMBL" id="KRZ23362.1"/>
    </source>
</evidence>
<reference evidence="5 6" key="1">
    <citation type="submission" date="2015-01" db="EMBL/GenBank/DDBJ databases">
        <title>Evolution of Trichinella species and genotypes.</title>
        <authorList>
            <person name="Korhonen P.K."/>
            <person name="Edoardo P."/>
            <person name="Giuseppe L.R."/>
            <person name="Gasser R.B."/>
        </authorList>
    </citation>
    <scope>NUCLEOTIDE SEQUENCE [LARGE SCALE GENOMIC DNA]</scope>
    <source>
        <strain evidence="2">ISS13</strain>
        <strain evidence="4">ISS176</strain>
        <strain evidence="3">ISS588</strain>
    </source>
</reference>
<comment type="caution">
    <text evidence="2">The sequence shown here is derived from an EMBL/GenBank/DDBJ whole genome shotgun (WGS) entry which is preliminary data.</text>
</comment>
<feature type="compositionally biased region" description="Low complexity" evidence="1">
    <location>
        <begin position="14"/>
        <end position="25"/>
    </location>
</feature>
<dbReference type="EMBL" id="JYDR01000018">
    <property type="protein sequence ID" value="KRY75366.1"/>
    <property type="molecule type" value="Genomic_DNA"/>
</dbReference>
<name>A0A0V1ENP8_TRIPS</name>
<evidence type="ECO:0000313" key="6">
    <source>
        <dbReference type="Proteomes" id="UP000054805"/>
    </source>
</evidence>
<feature type="region of interest" description="Disordered" evidence="1">
    <location>
        <begin position="1"/>
        <end position="25"/>
    </location>
</feature>
<dbReference type="Proteomes" id="UP000054805">
    <property type="component" value="Unassembled WGS sequence"/>
</dbReference>
<gene>
    <name evidence="2" type="ORF">T4A_1171</name>
    <name evidence="3" type="ORF">T4B_11689</name>
    <name evidence="4" type="ORF">T4C_3146</name>
</gene>